<protein>
    <submittedName>
        <fullName evidence="1">Uncharacterized protein</fullName>
    </submittedName>
</protein>
<reference evidence="1 2" key="1">
    <citation type="submission" date="2014-04" db="EMBL/GenBank/DDBJ databases">
        <authorList>
            <consortium name="DOE Joint Genome Institute"/>
            <person name="Kuo A."/>
            <person name="Zuccaro A."/>
            <person name="Kohler A."/>
            <person name="Nagy L.G."/>
            <person name="Floudas D."/>
            <person name="Copeland A."/>
            <person name="Barry K.W."/>
            <person name="Cichocki N."/>
            <person name="Veneault-Fourrey C."/>
            <person name="LaButti K."/>
            <person name="Lindquist E.A."/>
            <person name="Lipzen A."/>
            <person name="Lundell T."/>
            <person name="Morin E."/>
            <person name="Murat C."/>
            <person name="Sun H."/>
            <person name="Tunlid A."/>
            <person name="Henrissat B."/>
            <person name="Grigoriev I.V."/>
            <person name="Hibbett D.S."/>
            <person name="Martin F."/>
            <person name="Nordberg H.P."/>
            <person name="Cantor M.N."/>
            <person name="Hua S.X."/>
        </authorList>
    </citation>
    <scope>NUCLEOTIDE SEQUENCE [LARGE SCALE GENOMIC DNA]</scope>
    <source>
        <strain evidence="1 2">MAFF 305830</strain>
    </source>
</reference>
<dbReference type="EMBL" id="KN824297">
    <property type="protein sequence ID" value="KIM27666.1"/>
    <property type="molecule type" value="Genomic_DNA"/>
</dbReference>
<dbReference type="OrthoDB" id="3153429at2759"/>
<gene>
    <name evidence="1" type="ORF">M408DRAFT_24325</name>
</gene>
<evidence type="ECO:0000313" key="1">
    <source>
        <dbReference type="EMBL" id="KIM27666.1"/>
    </source>
</evidence>
<proteinExistence type="predicted"/>
<organism evidence="1 2">
    <name type="scientific">Serendipita vermifera MAFF 305830</name>
    <dbReference type="NCBI Taxonomy" id="933852"/>
    <lineage>
        <taxon>Eukaryota</taxon>
        <taxon>Fungi</taxon>
        <taxon>Dikarya</taxon>
        <taxon>Basidiomycota</taxon>
        <taxon>Agaricomycotina</taxon>
        <taxon>Agaricomycetes</taxon>
        <taxon>Sebacinales</taxon>
        <taxon>Serendipitaceae</taxon>
        <taxon>Serendipita</taxon>
    </lineage>
</organism>
<evidence type="ECO:0000313" key="2">
    <source>
        <dbReference type="Proteomes" id="UP000054097"/>
    </source>
</evidence>
<accession>A0A0C3B8A5</accession>
<dbReference type="Proteomes" id="UP000054097">
    <property type="component" value="Unassembled WGS sequence"/>
</dbReference>
<reference evidence="2" key="2">
    <citation type="submission" date="2015-01" db="EMBL/GenBank/DDBJ databases">
        <title>Evolutionary Origins and Diversification of the Mycorrhizal Mutualists.</title>
        <authorList>
            <consortium name="DOE Joint Genome Institute"/>
            <consortium name="Mycorrhizal Genomics Consortium"/>
            <person name="Kohler A."/>
            <person name="Kuo A."/>
            <person name="Nagy L.G."/>
            <person name="Floudas D."/>
            <person name="Copeland A."/>
            <person name="Barry K.W."/>
            <person name="Cichocki N."/>
            <person name="Veneault-Fourrey C."/>
            <person name="LaButti K."/>
            <person name="Lindquist E.A."/>
            <person name="Lipzen A."/>
            <person name="Lundell T."/>
            <person name="Morin E."/>
            <person name="Murat C."/>
            <person name="Riley R."/>
            <person name="Ohm R."/>
            <person name="Sun H."/>
            <person name="Tunlid A."/>
            <person name="Henrissat B."/>
            <person name="Grigoriev I.V."/>
            <person name="Hibbett D.S."/>
            <person name="Martin F."/>
        </authorList>
    </citation>
    <scope>NUCLEOTIDE SEQUENCE [LARGE SCALE GENOMIC DNA]</scope>
    <source>
        <strain evidence="2">MAFF 305830</strain>
    </source>
</reference>
<sequence length="66" mass="7296">MESTKQAAREKALQSFEDYVRSSLARGKSDDGESFWDEVINKVPFPFAVLSDNSQEKLVGIAAIGM</sequence>
<dbReference type="HOGENOM" id="CLU_2832787_0_0_1"/>
<dbReference type="AlphaFoldDB" id="A0A0C3B8A5"/>
<keyword evidence="2" id="KW-1185">Reference proteome</keyword>
<name>A0A0C3B8A5_SERVB</name>